<sequence length="259" mass="26166">MRRSRILQYALGGLGVAASLGAWQIVATAPGATGSALPPASAALAAAAGLLGTAALWQAIGATLLMALGGLVLAVVLGVALGIGVGVSPLALHATRVPFEFLKPIPPIVVLPIAVLVLGPTVDMGVFLVFFGCFVAIAVQTAAGVFDTDPVARATARSFGMGRGEILCRIVLPSALPYIGTAVRVCAPTALIVAVVAGLLGGGPGLGQSLLLAQIGGDREALFANVLILGALGLIVQGLSQWGERSLLHWHPQYRKEAH</sequence>
<comment type="similarity">
    <text evidence="7">Belongs to the binding-protein-dependent transport system permease family.</text>
</comment>
<feature type="transmembrane region" description="Helical" evidence="7">
    <location>
        <begin position="64"/>
        <end position="89"/>
    </location>
</feature>
<feature type="transmembrane region" description="Helical" evidence="7">
    <location>
        <begin position="126"/>
        <end position="146"/>
    </location>
</feature>
<evidence type="ECO:0000256" key="5">
    <source>
        <dbReference type="ARBA" id="ARBA00022989"/>
    </source>
</evidence>
<dbReference type="CDD" id="cd06261">
    <property type="entry name" value="TM_PBP2"/>
    <property type="match status" value="1"/>
</dbReference>
<evidence type="ECO:0000256" key="3">
    <source>
        <dbReference type="ARBA" id="ARBA00022475"/>
    </source>
</evidence>
<evidence type="ECO:0000259" key="8">
    <source>
        <dbReference type="PROSITE" id="PS50928"/>
    </source>
</evidence>
<feature type="transmembrane region" description="Helical" evidence="7">
    <location>
        <begin position="182"/>
        <end position="201"/>
    </location>
</feature>
<comment type="subcellular location">
    <subcellularLocation>
        <location evidence="1 7">Cell membrane</location>
        <topology evidence="1 7">Multi-pass membrane protein</topology>
    </subcellularLocation>
</comment>
<feature type="transmembrane region" description="Helical" evidence="7">
    <location>
        <begin position="222"/>
        <end position="240"/>
    </location>
</feature>
<feature type="transmembrane region" description="Helical" evidence="7">
    <location>
        <begin position="38"/>
        <end position="57"/>
    </location>
</feature>
<dbReference type="Pfam" id="PF00528">
    <property type="entry name" value="BPD_transp_1"/>
    <property type="match status" value="1"/>
</dbReference>
<dbReference type="GO" id="GO:0055085">
    <property type="term" value="P:transmembrane transport"/>
    <property type="evidence" value="ECO:0007669"/>
    <property type="project" value="InterPro"/>
</dbReference>
<keyword evidence="4 7" id="KW-0812">Transmembrane</keyword>
<dbReference type="PANTHER" id="PTHR30151:SF41">
    <property type="entry name" value="ABC TRANSPORTER PERMEASE PROTEIN"/>
    <property type="match status" value="1"/>
</dbReference>
<dbReference type="InterPro" id="IPR000515">
    <property type="entry name" value="MetI-like"/>
</dbReference>
<dbReference type="EMBL" id="JAEHOH010000020">
    <property type="protein sequence ID" value="MBK0420012.1"/>
    <property type="molecule type" value="Genomic_DNA"/>
</dbReference>
<organism evidence="9 10">
    <name type="scientific">Leucobacter chromiisoli</name>
    <dbReference type="NCBI Taxonomy" id="2796471"/>
    <lineage>
        <taxon>Bacteria</taxon>
        <taxon>Bacillati</taxon>
        <taxon>Actinomycetota</taxon>
        <taxon>Actinomycetes</taxon>
        <taxon>Micrococcales</taxon>
        <taxon>Microbacteriaceae</taxon>
        <taxon>Leucobacter</taxon>
    </lineage>
</organism>
<dbReference type="RefSeq" id="WP_200116152.1">
    <property type="nucleotide sequence ID" value="NZ_JAEHOH010000020.1"/>
</dbReference>
<evidence type="ECO:0000313" key="9">
    <source>
        <dbReference type="EMBL" id="MBK0420012.1"/>
    </source>
</evidence>
<feature type="domain" description="ABC transmembrane type-1" evidence="8">
    <location>
        <begin position="60"/>
        <end position="240"/>
    </location>
</feature>
<keyword evidence="6 7" id="KW-0472">Membrane</keyword>
<dbReference type="Proteomes" id="UP000608530">
    <property type="component" value="Unassembled WGS sequence"/>
</dbReference>
<dbReference type="InterPro" id="IPR035906">
    <property type="entry name" value="MetI-like_sf"/>
</dbReference>
<dbReference type="AlphaFoldDB" id="A0A934QB14"/>
<keyword evidence="3" id="KW-1003">Cell membrane</keyword>
<keyword evidence="5 7" id="KW-1133">Transmembrane helix</keyword>
<protein>
    <submittedName>
        <fullName evidence="9">ABC transporter permease subunit</fullName>
    </submittedName>
</protein>
<reference evidence="9" key="1">
    <citation type="submission" date="2020-12" db="EMBL/GenBank/DDBJ databases">
        <title>Leucobacter sp. CAS1, isolated from Chromium sludge.</title>
        <authorList>
            <person name="Xu Z."/>
        </authorList>
    </citation>
    <scope>NUCLEOTIDE SEQUENCE</scope>
    <source>
        <strain evidence="9">CSA1</strain>
    </source>
</reference>
<evidence type="ECO:0000256" key="7">
    <source>
        <dbReference type="RuleBase" id="RU363032"/>
    </source>
</evidence>
<dbReference type="GO" id="GO:0005886">
    <property type="term" value="C:plasma membrane"/>
    <property type="evidence" value="ECO:0007669"/>
    <property type="project" value="UniProtKB-SubCell"/>
</dbReference>
<keyword evidence="2 7" id="KW-0813">Transport</keyword>
<name>A0A934QB14_9MICO</name>
<evidence type="ECO:0000256" key="2">
    <source>
        <dbReference type="ARBA" id="ARBA00022448"/>
    </source>
</evidence>
<evidence type="ECO:0000256" key="1">
    <source>
        <dbReference type="ARBA" id="ARBA00004651"/>
    </source>
</evidence>
<dbReference type="SUPFAM" id="SSF161098">
    <property type="entry name" value="MetI-like"/>
    <property type="match status" value="1"/>
</dbReference>
<evidence type="ECO:0000256" key="4">
    <source>
        <dbReference type="ARBA" id="ARBA00022692"/>
    </source>
</evidence>
<dbReference type="PANTHER" id="PTHR30151">
    <property type="entry name" value="ALKANE SULFONATE ABC TRANSPORTER-RELATED, MEMBRANE SUBUNIT"/>
    <property type="match status" value="1"/>
</dbReference>
<evidence type="ECO:0000313" key="10">
    <source>
        <dbReference type="Proteomes" id="UP000608530"/>
    </source>
</evidence>
<comment type="caution">
    <text evidence="9">The sequence shown here is derived from an EMBL/GenBank/DDBJ whole genome shotgun (WGS) entry which is preliminary data.</text>
</comment>
<dbReference type="Gene3D" id="1.10.3720.10">
    <property type="entry name" value="MetI-like"/>
    <property type="match status" value="1"/>
</dbReference>
<dbReference type="PROSITE" id="PS50928">
    <property type="entry name" value="ABC_TM1"/>
    <property type="match status" value="1"/>
</dbReference>
<keyword evidence="10" id="KW-1185">Reference proteome</keyword>
<gene>
    <name evidence="9" type="ORF">JD276_13325</name>
</gene>
<evidence type="ECO:0000256" key="6">
    <source>
        <dbReference type="ARBA" id="ARBA00023136"/>
    </source>
</evidence>
<proteinExistence type="inferred from homology"/>
<accession>A0A934QB14</accession>